<keyword evidence="4" id="KW-1185">Reference proteome</keyword>
<name>A0A9W8IY21_9AGAR</name>
<dbReference type="EMBL" id="JANBPK010001202">
    <property type="protein sequence ID" value="KAJ2924867.1"/>
    <property type="molecule type" value="Genomic_DNA"/>
</dbReference>
<proteinExistence type="predicted"/>
<comment type="caution">
    <text evidence="3">The sequence shown here is derived from an EMBL/GenBank/DDBJ whole genome shotgun (WGS) entry which is preliminary data.</text>
</comment>
<evidence type="ECO:0000256" key="1">
    <source>
        <dbReference type="SAM" id="MobiDB-lite"/>
    </source>
</evidence>
<feature type="non-terminal residue" evidence="3">
    <location>
        <position position="1"/>
    </location>
</feature>
<feature type="signal peptide" evidence="2">
    <location>
        <begin position="1"/>
        <end position="18"/>
    </location>
</feature>
<dbReference type="AlphaFoldDB" id="A0A9W8IY21"/>
<organism evidence="3 4">
    <name type="scientific">Candolleomyces eurysporus</name>
    <dbReference type="NCBI Taxonomy" id="2828524"/>
    <lineage>
        <taxon>Eukaryota</taxon>
        <taxon>Fungi</taxon>
        <taxon>Dikarya</taxon>
        <taxon>Basidiomycota</taxon>
        <taxon>Agaricomycotina</taxon>
        <taxon>Agaricomycetes</taxon>
        <taxon>Agaricomycetidae</taxon>
        <taxon>Agaricales</taxon>
        <taxon>Agaricineae</taxon>
        <taxon>Psathyrellaceae</taxon>
        <taxon>Candolleomyces</taxon>
    </lineage>
</organism>
<feature type="region of interest" description="Disordered" evidence="1">
    <location>
        <begin position="91"/>
        <end position="152"/>
    </location>
</feature>
<gene>
    <name evidence="3" type="ORF">H1R20_g12227</name>
</gene>
<evidence type="ECO:0000313" key="4">
    <source>
        <dbReference type="Proteomes" id="UP001140091"/>
    </source>
</evidence>
<sequence length="179" mass="17367">MKAFLAAAIALAVSGVAAQVTVNTPILPGNQPGAAALVDFGDVGDATSRTWLVNLPPSTIGINLRDSTGTLSQSAPFPIIAGTDDSCLNATTTTTSRTTSGTGTTTSTSSRPTTTATTSTTSTTVTTPRPTTSATTPGTTPPATGTTGGTAPLNTNAASKLSQAGFAGVAAAVAAVLLA</sequence>
<keyword evidence="2" id="KW-0732">Signal</keyword>
<protein>
    <recommendedName>
        <fullName evidence="5">GPI anchored protein</fullName>
    </recommendedName>
</protein>
<evidence type="ECO:0008006" key="5">
    <source>
        <dbReference type="Google" id="ProtNLM"/>
    </source>
</evidence>
<evidence type="ECO:0000256" key="2">
    <source>
        <dbReference type="SAM" id="SignalP"/>
    </source>
</evidence>
<dbReference type="Proteomes" id="UP001140091">
    <property type="component" value="Unassembled WGS sequence"/>
</dbReference>
<dbReference type="OrthoDB" id="3362246at2759"/>
<evidence type="ECO:0000313" key="3">
    <source>
        <dbReference type="EMBL" id="KAJ2924867.1"/>
    </source>
</evidence>
<reference evidence="3" key="1">
    <citation type="submission" date="2022-06" db="EMBL/GenBank/DDBJ databases">
        <title>Genome Sequence of Candolleomyces eurysporus.</title>
        <authorList>
            <person name="Buettner E."/>
        </authorList>
    </citation>
    <scope>NUCLEOTIDE SEQUENCE</scope>
    <source>
        <strain evidence="3">VTCC 930004</strain>
    </source>
</reference>
<accession>A0A9W8IY21</accession>
<feature type="chain" id="PRO_5040759907" description="GPI anchored protein" evidence="2">
    <location>
        <begin position="19"/>
        <end position="179"/>
    </location>
</feature>